<dbReference type="PANTHER" id="PTHR33710:SF78">
    <property type="entry name" value="ENDONUCLEASE_EXONUCLEASE_PHOSPHATASE DOMAIN-CONTAINING PROTEIN"/>
    <property type="match status" value="1"/>
</dbReference>
<dbReference type="EMBL" id="NQVE01000215">
    <property type="protein sequence ID" value="RAL38081.1"/>
    <property type="molecule type" value="Genomic_DNA"/>
</dbReference>
<reference evidence="1 2" key="1">
    <citation type="submission" date="2018-06" db="EMBL/GenBank/DDBJ databases">
        <title>The Genome of Cuscuta australis (Dodder) Provides Insight into the Evolution of Plant Parasitism.</title>
        <authorList>
            <person name="Liu H."/>
        </authorList>
    </citation>
    <scope>NUCLEOTIDE SEQUENCE [LARGE SCALE GENOMIC DNA]</scope>
    <source>
        <strain evidence="2">cv. Yunnan</strain>
        <tissue evidence="1">Vines</tissue>
    </source>
</reference>
<gene>
    <name evidence="1" type="ORF">DM860_000775</name>
</gene>
<sequence>MGDFNTVLHMDERIGGNPVSLEEIKEFQDCLTNCGLEDLPFEGPKMTWTNNQNLRKRIYCWFHSVG</sequence>
<evidence type="ECO:0000313" key="1">
    <source>
        <dbReference type="EMBL" id="RAL38081.1"/>
    </source>
</evidence>
<organism evidence="1 2">
    <name type="scientific">Cuscuta australis</name>
    <dbReference type="NCBI Taxonomy" id="267555"/>
    <lineage>
        <taxon>Eukaryota</taxon>
        <taxon>Viridiplantae</taxon>
        <taxon>Streptophyta</taxon>
        <taxon>Embryophyta</taxon>
        <taxon>Tracheophyta</taxon>
        <taxon>Spermatophyta</taxon>
        <taxon>Magnoliopsida</taxon>
        <taxon>eudicotyledons</taxon>
        <taxon>Gunneridae</taxon>
        <taxon>Pentapetalae</taxon>
        <taxon>asterids</taxon>
        <taxon>lamiids</taxon>
        <taxon>Solanales</taxon>
        <taxon>Convolvulaceae</taxon>
        <taxon>Cuscuteae</taxon>
        <taxon>Cuscuta</taxon>
        <taxon>Cuscuta subgen. Grammica</taxon>
        <taxon>Cuscuta sect. Cleistogrammica</taxon>
    </lineage>
</organism>
<dbReference type="Gene3D" id="3.60.10.10">
    <property type="entry name" value="Endonuclease/exonuclease/phosphatase"/>
    <property type="match status" value="1"/>
</dbReference>
<dbReference type="PANTHER" id="PTHR33710">
    <property type="entry name" value="BNAC02G09200D PROTEIN"/>
    <property type="match status" value="1"/>
</dbReference>
<evidence type="ECO:0000313" key="2">
    <source>
        <dbReference type="Proteomes" id="UP000249390"/>
    </source>
</evidence>
<comment type="caution">
    <text evidence="1">The sequence shown here is derived from an EMBL/GenBank/DDBJ whole genome shotgun (WGS) entry which is preliminary data.</text>
</comment>
<accession>A0A328D0M2</accession>
<proteinExistence type="predicted"/>
<protein>
    <submittedName>
        <fullName evidence="1">Uncharacterized protein</fullName>
    </submittedName>
</protein>
<keyword evidence="2" id="KW-1185">Reference proteome</keyword>
<dbReference type="InterPro" id="IPR036691">
    <property type="entry name" value="Endo/exonu/phosph_ase_sf"/>
</dbReference>
<dbReference type="SUPFAM" id="SSF56219">
    <property type="entry name" value="DNase I-like"/>
    <property type="match status" value="1"/>
</dbReference>
<dbReference type="AlphaFoldDB" id="A0A328D0M2"/>
<name>A0A328D0M2_9ASTE</name>
<dbReference type="Proteomes" id="UP000249390">
    <property type="component" value="Unassembled WGS sequence"/>
</dbReference>